<evidence type="ECO:0000313" key="1">
    <source>
        <dbReference type="EMBL" id="KAJ8882602.1"/>
    </source>
</evidence>
<protein>
    <submittedName>
        <fullName evidence="1">Uncharacterized protein</fullName>
    </submittedName>
</protein>
<accession>A0ABQ9HE56</accession>
<dbReference type="Gene3D" id="3.10.10.10">
    <property type="entry name" value="HIV Type 1 Reverse Transcriptase, subunit A, domain 1"/>
    <property type="match status" value="1"/>
</dbReference>
<comment type="caution">
    <text evidence="1">The sequence shown here is derived from an EMBL/GenBank/DDBJ whole genome shotgun (WGS) entry which is preliminary data.</text>
</comment>
<organism evidence="1 2">
    <name type="scientific">Dryococelus australis</name>
    <dbReference type="NCBI Taxonomy" id="614101"/>
    <lineage>
        <taxon>Eukaryota</taxon>
        <taxon>Metazoa</taxon>
        <taxon>Ecdysozoa</taxon>
        <taxon>Arthropoda</taxon>
        <taxon>Hexapoda</taxon>
        <taxon>Insecta</taxon>
        <taxon>Pterygota</taxon>
        <taxon>Neoptera</taxon>
        <taxon>Polyneoptera</taxon>
        <taxon>Phasmatodea</taxon>
        <taxon>Verophasmatodea</taxon>
        <taxon>Anareolatae</taxon>
        <taxon>Phasmatidae</taxon>
        <taxon>Eurycanthinae</taxon>
        <taxon>Dryococelus</taxon>
    </lineage>
</organism>
<reference evidence="1 2" key="1">
    <citation type="submission" date="2023-02" db="EMBL/GenBank/DDBJ databases">
        <title>LHISI_Scaffold_Assembly.</title>
        <authorList>
            <person name="Stuart O.P."/>
            <person name="Cleave R."/>
            <person name="Magrath M.J.L."/>
            <person name="Mikheyev A.S."/>
        </authorList>
    </citation>
    <scope>NUCLEOTIDE SEQUENCE [LARGE SCALE GENOMIC DNA]</scope>
    <source>
        <strain evidence="1">Daus_M_001</strain>
        <tissue evidence="1">Leg muscle</tissue>
    </source>
</reference>
<dbReference type="InterPro" id="IPR043502">
    <property type="entry name" value="DNA/RNA_pol_sf"/>
</dbReference>
<proteinExistence type="predicted"/>
<keyword evidence="2" id="KW-1185">Reference proteome</keyword>
<gene>
    <name evidence="1" type="ORF">PR048_014413</name>
</gene>
<evidence type="ECO:0000313" key="2">
    <source>
        <dbReference type="Proteomes" id="UP001159363"/>
    </source>
</evidence>
<sequence length="452" mass="50677">MAENSVSLKAPNHLSLSENGMPVVWKLWIQQFEWYAIATNLENKSQAVQVATFMIAIGPDAANIFNTFSLSEAESVIKTKFDAYFALKTNIPYERYLFNKIMQIEGQPFDDFLTLVVNQGKKCEFGELCDSLLLDKIVVGVCIDTVCKNLLVEEDLTFDKTVQIYRVSEITKLQVSAMKGNTLPGVHAMHISHKKISPESQETEFKTKSKCPKCSYNHPQRTCPAVGKECKKCGKVGPFAKVCWSNQVLTVNSGQQGRTPEPSSSETFFVSSIDIHHELDWIEKLTLPNGNSVSFKLDTRVQCNVLSSLIAQRALITIRPSKTKTLVSFSKDSVPVLGEADGHQCILGREMCENVGFIKWIETAIFDGEVFDGIECLKGFAYDIDLIDKPNLHIYLPRRVKEELDSMVQNDIIEPITEPTPAVSPMVVVHKNGKVRICIDPSGINKNLKRWH</sequence>
<dbReference type="Proteomes" id="UP001159363">
    <property type="component" value="Chromosome 4"/>
</dbReference>
<dbReference type="EMBL" id="JARBHB010000005">
    <property type="protein sequence ID" value="KAJ8882602.1"/>
    <property type="molecule type" value="Genomic_DNA"/>
</dbReference>
<dbReference type="PANTHER" id="PTHR37984">
    <property type="entry name" value="PROTEIN CBG26694"/>
    <property type="match status" value="1"/>
</dbReference>
<dbReference type="PANTHER" id="PTHR37984:SF9">
    <property type="entry name" value="INTEGRASE CATALYTIC DOMAIN-CONTAINING PROTEIN"/>
    <property type="match status" value="1"/>
</dbReference>
<name>A0ABQ9HE56_9NEOP</name>
<dbReference type="InterPro" id="IPR050951">
    <property type="entry name" value="Retrovirus_Pol_polyprotein"/>
</dbReference>
<dbReference type="SUPFAM" id="SSF56672">
    <property type="entry name" value="DNA/RNA polymerases"/>
    <property type="match status" value="1"/>
</dbReference>